<organism evidence="2 3">
    <name type="scientific">Companilactobacillus kimchii DSM 13961 = JCM 10707</name>
    <dbReference type="NCBI Taxonomy" id="1423765"/>
    <lineage>
        <taxon>Bacteria</taxon>
        <taxon>Bacillati</taxon>
        <taxon>Bacillota</taxon>
        <taxon>Bacilli</taxon>
        <taxon>Lactobacillales</taxon>
        <taxon>Lactobacillaceae</taxon>
        <taxon>Companilactobacillus</taxon>
        <taxon>Companilactobacillus kimchii</taxon>
    </lineage>
</organism>
<feature type="transmembrane region" description="Helical" evidence="1">
    <location>
        <begin position="87"/>
        <end position="105"/>
    </location>
</feature>
<feature type="transmembrane region" description="Helical" evidence="1">
    <location>
        <begin position="150"/>
        <end position="171"/>
    </location>
</feature>
<feature type="transmembrane region" description="Helical" evidence="1">
    <location>
        <begin position="55"/>
        <end position="75"/>
    </location>
</feature>
<keyword evidence="1" id="KW-0812">Transmembrane</keyword>
<feature type="transmembrane region" description="Helical" evidence="1">
    <location>
        <begin position="125"/>
        <end position="143"/>
    </location>
</feature>
<dbReference type="EMBL" id="AZDH01000005">
    <property type="protein sequence ID" value="KRK52892.1"/>
    <property type="molecule type" value="Genomic_DNA"/>
</dbReference>
<keyword evidence="1" id="KW-0472">Membrane</keyword>
<keyword evidence="1" id="KW-1133">Transmembrane helix</keyword>
<feature type="transmembrane region" description="Helical" evidence="1">
    <location>
        <begin position="218"/>
        <end position="241"/>
    </location>
</feature>
<reference evidence="2 3" key="1">
    <citation type="journal article" date="2015" name="Genome Announc.">
        <title>Expanding the biotechnology potential of lactobacilli through comparative genomics of 213 strains and associated genera.</title>
        <authorList>
            <person name="Sun Z."/>
            <person name="Harris H.M."/>
            <person name="McCann A."/>
            <person name="Guo C."/>
            <person name="Argimon S."/>
            <person name="Zhang W."/>
            <person name="Yang X."/>
            <person name="Jeffery I.B."/>
            <person name="Cooney J.C."/>
            <person name="Kagawa T.F."/>
            <person name="Liu W."/>
            <person name="Song Y."/>
            <person name="Salvetti E."/>
            <person name="Wrobel A."/>
            <person name="Rasinkangas P."/>
            <person name="Parkhill J."/>
            <person name="Rea M.C."/>
            <person name="O'Sullivan O."/>
            <person name="Ritari J."/>
            <person name="Douillard F.P."/>
            <person name="Paul Ross R."/>
            <person name="Yang R."/>
            <person name="Briner A.E."/>
            <person name="Felis G.E."/>
            <person name="de Vos W.M."/>
            <person name="Barrangou R."/>
            <person name="Klaenhammer T.R."/>
            <person name="Caufield P.W."/>
            <person name="Cui Y."/>
            <person name="Zhang H."/>
            <person name="O'Toole P.W."/>
        </authorList>
    </citation>
    <scope>NUCLEOTIDE SEQUENCE [LARGE SCALE GENOMIC DNA]</scope>
    <source>
        <strain evidence="2 3">DSM 13961</strain>
    </source>
</reference>
<name>A0ABR5NVU8_9LACO</name>
<proteinExistence type="predicted"/>
<evidence type="ECO:0000313" key="2">
    <source>
        <dbReference type="EMBL" id="KRK52892.1"/>
    </source>
</evidence>
<accession>A0ABR5NVU8</accession>
<evidence type="ECO:0000256" key="1">
    <source>
        <dbReference type="SAM" id="Phobius"/>
    </source>
</evidence>
<dbReference type="PANTHER" id="PTHR20992">
    <property type="entry name" value="AT15442P-RELATED"/>
    <property type="match status" value="1"/>
</dbReference>
<protein>
    <recommendedName>
        <fullName evidence="4">Integral membrane protein</fullName>
    </recommendedName>
</protein>
<dbReference type="Proteomes" id="UP000051499">
    <property type="component" value="Unassembled WGS sequence"/>
</dbReference>
<evidence type="ECO:0008006" key="4">
    <source>
        <dbReference type="Google" id="ProtNLM"/>
    </source>
</evidence>
<dbReference type="InterPro" id="IPR005240">
    <property type="entry name" value="DUF389"/>
</dbReference>
<comment type="caution">
    <text evidence="2">The sequence shown here is derived from an EMBL/GenBank/DDBJ whole genome shotgun (WGS) entry which is preliminary data.</text>
</comment>
<evidence type="ECO:0000313" key="3">
    <source>
        <dbReference type="Proteomes" id="UP000051499"/>
    </source>
</evidence>
<gene>
    <name evidence="2" type="ORF">FC97_GL002060</name>
</gene>
<feature type="transmembrane region" description="Helical" evidence="1">
    <location>
        <begin position="183"/>
        <end position="206"/>
    </location>
</feature>
<dbReference type="PANTHER" id="PTHR20992:SF9">
    <property type="entry name" value="AT15442P-RELATED"/>
    <property type="match status" value="1"/>
</dbReference>
<feature type="transmembrane region" description="Helical" evidence="1">
    <location>
        <begin position="30"/>
        <end position="49"/>
    </location>
</feature>
<dbReference type="Pfam" id="PF04087">
    <property type="entry name" value="DUF389"/>
    <property type="match status" value="1"/>
</dbReference>
<keyword evidence="3" id="KW-1185">Reference proteome</keyword>
<sequence length="415" mass="45508">MKWGKMMDNEELLKSDIIDRHVRQGLGLSWLNFAVLFCATIIACVGLNMNSTAVVIGAMLISPIMDPIIGMGYGFGIRDTKLIRKAATLYLIELVVALLAATIYFSLSPIKDASDQIIARTQPAIWDVLVAFFGGVAGIIGSAKKDPGNILPGVAIATALIPPLSTVGYGLSQFKWSIVFSAGYLFLINTFFIALATMICTLIFNLRTKRATGIPLKNQILIIAAAIIITIPSLISASTLVKQTYNETQLTSFVDNELPGLYVVNKQIANGKIKLVVIGSHLSHAEINNLDDKLSDYQLGSYKLQFQQLSKGNYLSVNAFKKYVDQEKNDSTQSTATDNSDKNLLKLKQQLTKKYSDDISKVYVGQLASKTKSKESIILIKLNKDSEPKQDEVKKYAENLADKLGIEATVHFTLD</sequence>